<dbReference type="InterPro" id="IPR037227">
    <property type="entry name" value="EndoU-like"/>
</dbReference>
<dbReference type="GO" id="GO:0003723">
    <property type="term" value="F:RNA binding"/>
    <property type="evidence" value="ECO:0007669"/>
    <property type="project" value="UniProtKB-UniRule"/>
</dbReference>
<evidence type="ECO:0000259" key="12">
    <source>
        <dbReference type="PROSITE" id="PS51959"/>
    </source>
</evidence>
<keyword evidence="8 11" id="KW-0694">RNA-binding</keyword>
<evidence type="ECO:0000256" key="10">
    <source>
        <dbReference type="ARBA" id="ARBA00023239"/>
    </source>
</evidence>
<evidence type="ECO:0000256" key="4">
    <source>
        <dbReference type="ARBA" id="ARBA00022722"/>
    </source>
</evidence>
<keyword evidence="5 11" id="KW-0479">Metal-binding</keyword>
<evidence type="ECO:0000256" key="3">
    <source>
        <dbReference type="ARBA" id="ARBA00011245"/>
    </source>
</evidence>
<dbReference type="InterPro" id="IPR018998">
    <property type="entry name" value="EndoU_C"/>
</dbReference>
<evidence type="ECO:0000256" key="9">
    <source>
        <dbReference type="ARBA" id="ARBA00023211"/>
    </source>
</evidence>
<comment type="catalytic activity">
    <reaction evidence="11">
        <text>ribonucleotidyl-uridine-RNA = a 5'-end dephospho-uridine-RNA + a 3'-end 2',3'-cyclophospho-ribonucleotide-RNA</text>
        <dbReference type="Rhea" id="RHEA:67792"/>
        <dbReference type="Rhea" id="RHEA-COMP:10464"/>
        <dbReference type="Rhea" id="RHEA-COMP:17354"/>
        <dbReference type="Rhea" id="RHEA-COMP:17356"/>
        <dbReference type="ChEBI" id="CHEBI:83064"/>
        <dbReference type="ChEBI" id="CHEBI:173117"/>
        <dbReference type="ChEBI" id="CHEBI:173224"/>
    </reaction>
</comment>
<keyword evidence="9 11" id="KW-0464">Manganese</keyword>
<dbReference type="AlphaFoldDB" id="A0A669Q837"/>
<dbReference type="GO" id="GO:0016787">
    <property type="term" value="F:hydrolase activity"/>
    <property type="evidence" value="ECO:0007669"/>
    <property type="project" value="UniProtKB-KW"/>
</dbReference>
<evidence type="ECO:0000256" key="5">
    <source>
        <dbReference type="ARBA" id="ARBA00022723"/>
    </source>
</evidence>
<comment type="similarity">
    <text evidence="2 11">Belongs to the ENDOU family.</text>
</comment>
<dbReference type="CDD" id="cd21159">
    <property type="entry name" value="XendoU"/>
    <property type="match status" value="1"/>
</dbReference>
<proteinExistence type="inferred from homology"/>
<evidence type="ECO:0000256" key="1">
    <source>
        <dbReference type="ARBA" id="ARBA00001936"/>
    </source>
</evidence>
<dbReference type="PANTHER" id="PTHR12439">
    <property type="entry name" value="PLACENTAL PROTEIN 11-RELATED"/>
    <property type="match status" value="1"/>
</dbReference>
<keyword evidence="14" id="KW-1185">Reference proteome</keyword>
<dbReference type="InterPro" id="IPR039787">
    <property type="entry name" value="ENDOU"/>
</dbReference>
<dbReference type="Ensembl" id="ENSPCLT00000013780.1">
    <property type="protein sequence ID" value="ENSPCLP00000010251.1"/>
    <property type="gene ID" value="ENSPCLG00000008437.1"/>
</dbReference>
<dbReference type="EC" id="4.6.1.-" evidence="11"/>
<keyword evidence="7 11" id="KW-0378">Hydrolase</keyword>
<evidence type="ECO:0000313" key="13">
    <source>
        <dbReference type="Ensembl" id="ENSPCLP00000010251.1"/>
    </source>
</evidence>
<evidence type="ECO:0000256" key="11">
    <source>
        <dbReference type="RuleBase" id="RU367085"/>
    </source>
</evidence>
<protein>
    <recommendedName>
        <fullName evidence="11">Uridylate-specific endoribonuclease</fullName>
        <ecNumber evidence="11">4.6.1.-</ecNumber>
    </recommendedName>
</protein>
<dbReference type="PANTHER" id="PTHR12439:SF11">
    <property type="entry name" value="URIDYLATE-SPECIFIC ENDORIBONUCLEASE"/>
    <property type="match status" value="1"/>
</dbReference>
<evidence type="ECO:0000256" key="8">
    <source>
        <dbReference type="ARBA" id="ARBA00022884"/>
    </source>
</evidence>
<keyword evidence="6 11" id="KW-0255">Endonuclease</keyword>
<evidence type="ECO:0000256" key="6">
    <source>
        <dbReference type="ARBA" id="ARBA00022759"/>
    </source>
</evidence>
<name>A0A669Q837_PHACC</name>
<accession>A0A669Q837</accession>
<comment type="cofactor">
    <cofactor evidence="1 11">
        <name>Mn(2+)</name>
        <dbReference type="ChEBI" id="CHEBI:29035"/>
    </cofactor>
</comment>
<dbReference type="GO" id="GO:0046872">
    <property type="term" value="F:metal ion binding"/>
    <property type="evidence" value="ECO:0007669"/>
    <property type="project" value="UniProtKB-UniRule"/>
</dbReference>
<gene>
    <name evidence="13" type="primary">LOC116231433</name>
</gene>
<dbReference type="GO" id="GO:0016829">
    <property type="term" value="F:lyase activity"/>
    <property type="evidence" value="ECO:0007669"/>
    <property type="project" value="UniProtKB-KW"/>
</dbReference>
<dbReference type="SUPFAM" id="SSF142877">
    <property type="entry name" value="EndoU-like"/>
    <property type="match status" value="1"/>
</dbReference>
<dbReference type="Pfam" id="PF09412">
    <property type="entry name" value="XendoU"/>
    <property type="match status" value="1"/>
</dbReference>
<reference evidence="13" key="2">
    <citation type="submission" date="2025-09" db="UniProtKB">
        <authorList>
            <consortium name="Ensembl"/>
        </authorList>
    </citation>
    <scope>IDENTIFICATION</scope>
</reference>
<keyword evidence="4 11" id="KW-0540">Nuclease</keyword>
<dbReference type="PROSITE" id="PS51959">
    <property type="entry name" value="ENDOU"/>
    <property type="match status" value="1"/>
</dbReference>
<sequence>MCRGALLCLEIRGTIKQRGRVHSDIAVAPSRESGNKRKALNHELSKLFNEMWDMDVNRFAPGKDYAIELQGKADAVQQGDSAARHLFHYVNEERLKNTKTFATFISLLDNYETSTGVEEVVTPEEIAENNCFLDAILMTGVMKLAHQYLVKKKLAKPKLVDFKYQLYDIWFQLYPRKEGDRPDSCGFEHVFVGETRHGKQILGLHNWVQFYLQEKHKQIDYKGYIARKNKTRVRTSRLALKIRLVDAQRKSVLMNQSTMMQTVLHFSLYTSSHSHSHCGSHPFPSHPLPTVICSYCTCSRCLHFWTPSRYLCAKRLGAQLFRQNKVHWFKLLSIYCPQRCKVTLVGKGRAVQKL</sequence>
<evidence type="ECO:0000256" key="7">
    <source>
        <dbReference type="ARBA" id="ARBA00022801"/>
    </source>
</evidence>
<dbReference type="Proteomes" id="UP000472261">
    <property type="component" value="Unplaced"/>
</dbReference>
<keyword evidence="10" id="KW-0456">Lyase</keyword>
<evidence type="ECO:0000313" key="14">
    <source>
        <dbReference type="Proteomes" id="UP000472261"/>
    </source>
</evidence>
<feature type="domain" description="EndoU" evidence="12">
    <location>
        <begin position="40"/>
        <end position="325"/>
    </location>
</feature>
<organism evidence="13 14">
    <name type="scientific">Phasianus colchicus</name>
    <name type="common">Common pheasant</name>
    <dbReference type="NCBI Taxonomy" id="9054"/>
    <lineage>
        <taxon>Eukaryota</taxon>
        <taxon>Metazoa</taxon>
        <taxon>Chordata</taxon>
        <taxon>Craniata</taxon>
        <taxon>Vertebrata</taxon>
        <taxon>Euteleostomi</taxon>
        <taxon>Archelosauria</taxon>
        <taxon>Archosauria</taxon>
        <taxon>Dinosauria</taxon>
        <taxon>Saurischia</taxon>
        <taxon>Theropoda</taxon>
        <taxon>Coelurosauria</taxon>
        <taxon>Aves</taxon>
        <taxon>Neognathae</taxon>
        <taxon>Galloanserae</taxon>
        <taxon>Galliformes</taxon>
        <taxon>Phasianidae</taxon>
        <taxon>Phasianinae</taxon>
        <taxon>Phasianus</taxon>
    </lineage>
</organism>
<comment type="subunit">
    <text evidence="3 11">Monomer.</text>
</comment>
<evidence type="ECO:0000256" key="2">
    <source>
        <dbReference type="ARBA" id="ARBA00010168"/>
    </source>
</evidence>
<reference evidence="13" key="1">
    <citation type="submission" date="2025-08" db="UniProtKB">
        <authorList>
            <consortium name="Ensembl"/>
        </authorList>
    </citation>
    <scope>IDENTIFICATION</scope>
</reference>
<dbReference type="GO" id="GO:0004521">
    <property type="term" value="F:RNA endonuclease activity"/>
    <property type="evidence" value="ECO:0007669"/>
    <property type="project" value="UniProtKB-UniRule"/>
</dbReference>